<dbReference type="Proteomes" id="UP001161691">
    <property type="component" value="Unassembled WGS sequence"/>
</dbReference>
<reference evidence="2" key="1">
    <citation type="submission" date="2023-04" db="EMBL/GenBank/DDBJ databases">
        <title>Comparative genomic analysis of Cohnella hashimotonis sp. nov., isolated from the International Space Station.</title>
        <authorList>
            <person name="Venkateswaran K."/>
            <person name="Simpson A."/>
        </authorList>
    </citation>
    <scope>NUCLEOTIDE SEQUENCE</scope>
    <source>
        <strain evidence="2">F6_2S_P_1</strain>
    </source>
</reference>
<accession>A0ABT6T9V5</accession>
<sequence length="227" mass="25067">MRIQHVQLLTKHLGQLKAFYINELGLPLAKDSDNTFTVGIGRSGLTFVQTRNAEDPFYHFAFDIPRNKIDESIAWLQSIGVAIHVFPDYSNRVYSESWNSTSIYFHDAGGNIVEFIARHDCGPDIDTPFTADSLISISEIGLVVSDVNKVKDAMHADCFINEYKNGHESFAAVGDEDGLFILSATGRVWLGSDIKAQVFKTEVTVEGSQAGVYAVGEYPYTLSFVGS</sequence>
<dbReference type="SUPFAM" id="SSF54593">
    <property type="entry name" value="Glyoxalase/Bleomycin resistance protein/Dihydroxybiphenyl dioxygenase"/>
    <property type="match status" value="1"/>
</dbReference>
<dbReference type="InterPro" id="IPR029068">
    <property type="entry name" value="Glyas_Bleomycin-R_OHBP_Dase"/>
</dbReference>
<dbReference type="EMBL" id="JAGRPV010000001">
    <property type="protein sequence ID" value="MDI4643607.1"/>
    <property type="molecule type" value="Genomic_DNA"/>
</dbReference>
<keyword evidence="3" id="KW-1185">Reference proteome</keyword>
<name>A0ABT6T9V5_9BACL</name>
<gene>
    <name evidence="2" type="ORF">KB449_01485</name>
</gene>
<evidence type="ECO:0000313" key="2">
    <source>
        <dbReference type="EMBL" id="MDI4643607.1"/>
    </source>
</evidence>
<proteinExistence type="predicted"/>
<protein>
    <submittedName>
        <fullName evidence="2">VOC family protein</fullName>
    </submittedName>
</protein>
<comment type="caution">
    <text evidence="2">The sequence shown here is derived from an EMBL/GenBank/DDBJ whole genome shotgun (WGS) entry which is preliminary data.</text>
</comment>
<dbReference type="RefSeq" id="WP_282906661.1">
    <property type="nucleotide sequence ID" value="NZ_JAGRPV010000001.1"/>
</dbReference>
<evidence type="ECO:0000313" key="3">
    <source>
        <dbReference type="Proteomes" id="UP001161691"/>
    </source>
</evidence>
<dbReference type="Gene3D" id="3.10.180.10">
    <property type="entry name" value="2,3-Dihydroxybiphenyl 1,2-Dioxygenase, domain 1"/>
    <property type="match status" value="1"/>
</dbReference>
<feature type="domain" description="VOC" evidence="1">
    <location>
        <begin position="2"/>
        <end position="118"/>
    </location>
</feature>
<dbReference type="InterPro" id="IPR037523">
    <property type="entry name" value="VOC_core"/>
</dbReference>
<evidence type="ECO:0000259" key="1">
    <source>
        <dbReference type="PROSITE" id="PS51819"/>
    </source>
</evidence>
<dbReference type="InterPro" id="IPR004360">
    <property type="entry name" value="Glyas_Fos-R_dOase_dom"/>
</dbReference>
<organism evidence="2 3">
    <name type="scientific">Cohnella hashimotonis</name>
    <dbReference type="NCBI Taxonomy" id="2826895"/>
    <lineage>
        <taxon>Bacteria</taxon>
        <taxon>Bacillati</taxon>
        <taxon>Bacillota</taxon>
        <taxon>Bacilli</taxon>
        <taxon>Bacillales</taxon>
        <taxon>Paenibacillaceae</taxon>
        <taxon>Cohnella</taxon>
    </lineage>
</organism>
<dbReference type="PROSITE" id="PS51819">
    <property type="entry name" value="VOC"/>
    <property type="match status" value="1"/>
</dbReference>
<dbReference type="Pfam" id="PF00903">
    <property type="entry name" value="Glyoxalase"/>
    <property type="match status" value="1"/>
</dbReference>